<dbReference type="EMBL" id="LAZR01012837">
    <property type="protein sequence ID" value="KKM24852.1"/>
    <property type="molecule type" value="Genomic_DNA"/>
</dbReference>
<gene>
    <name evidence="2" type="ORF">LCGC14_1601030</name>
</gene>
<feature type="transmembrane region" description="Helical" evidence="1">
    <location>
        <begin position="33"/>
        <end position="52"/>
    </location>
</feature>
<dbReference type="AlphaFoldDB" id="A0A0F9IBJ5"/>
<protein>
    <submittedName>
        <fullName evidence="2">Uncharacterized protein</fullName>
    </submittedName>
</protein>
<comment type="caution">
    <text evidence="2">The sequence shown here is derived from an EMBL/GenBank/DDBJ whole genome shotgun (WGS) entry which is preliminary data.</text>
</comment>
<evidence type="ECO:0000256" key="1">
    <source>
        <dbReference type="SAM" id="Phobius"/>
    </source>
</evidence>
<proteinExistence type="predicted"/>
<name>A0A0F9IBJ5_9ZZZZ</name>
<reference evidence="2" key="1">
    <citation type="journal article" date="2015" name="Nature">
        <title>Complex archaea that bridge the gap between prokaryotes and eukaryotes.</title>
        <authorList>
            <person name="Spang A."/>
            <person name="Saw J.H."/>
            <person name="Jorgensen S.L."/>
            <person name="Zaremba-Niedzwiedzka K."/>
            <person name="Martijn J."/>
            <person name="Lind A.E."/>
            <person name="van Eijk R."/>
            <person name="Schleper C."/>
            <person name="Guy L."/>
            <person name="Ettema T.J."/>
        </authorList>
    </citation>
    <scope>NUCLEOTIDE SEQUENCE</scope>
</reference>
<keyword evidence="1" id="KW-0472">Membrane</keyword>
<sequence>MKFFVVMVCACIGVAIGEATTGGSGEGFNYGQLIGGILGFVIGGGVSLHLFGPST</sequence>
<organism evidence="2">
    <name type="scientific">marine sediment metagenome</name>
    <dbReference type="NCBI Taxonomy" id="412755"/>
    <lineage>
        <taxon>unclassified sequences</taxon>
        <taxon>metagenomes</taxon>
        <taxon>ecological metagenomes</taxon>
    </lineage>
</organism>
<keyword evidence="1" id="KW-1133">Transmembrane helix</keyword>
<evidence type="ECO:0000313" key="2">
    <source>
        <dbReference type="EMBL" id="KKM24852.1"/>
    </source>
</evidence>
<accession>A0A0F9IBJ5</accession>
<keyword evidence="1" id="KW-0812">Transmembrane</keyword>